<keyword evidence="3" id="KW-1185">Reference proteome</keyword>
<proteinExistence type="predicted"/>
<protein>
    <submittedName>
        <fullName evidence="2">Uncharacterized protein</fullName>
    </submittedName>
</protein>
<feature type="compositionally biased region" description="Pro residues" evidence="1">
    <location>
        <begin position="53"/>
        <end position="67"/>
    </location>
</feature>
<evidence type="ECO:0000313" key="3">
    <source>
        <dbReference type="Proteomes" id="UP000305836"/>
    </source>
</evidence>
<dbReference type="AlphaFoldDB" id="A0A4U3LZT8"/>
<dbReference type="OrthoDB" id="3814002at2"/>
<dbReference type="EMBL" id="SZPZ01000001">
    <property type="protein sequence ID" value="TKK81520.1"/>
    <property type="molecule type" value="Genomic_DNA"/>
</dbReference>
<reference evidence="2 3" key="1">
    <citation type="submission" date="2019-04" db="EMBL/GenBank/DDBJ databases">
        <title>Kribbella sp. NEAU-THZ 27 nov., a novel actinomycete isolated from soil.</title>
        <authorList>
            <person name="Duan L."/>
        </authorList>
    </citation>
    <scope>NUCLEOTIDE SEQUENCE [LARGE SCALE GENOMIC DNA]</scope>
    <source>
        <strain evidence="3">NEAU-THZ27</strain>
    </source>
</reference>
<dbReference type="Proteomes" id="UP000305836">
    <property type="component" value="Unassembled WGS sequence"/>
</dbReference>
<comment type="caution">
    <text evidence="2">The sequence shown here is derived from an EMBL/GenBank/DDBJ whole genome shotgun (WGS) entry which is preliminary data.</text>
</comment>
<gene>
    <name evidence="2" type="ORF">FDA38_01320</name>
</gene>
<name>A0A4U3LZT8_9ACTN</name>
<accession>A0A4U3LZT8</accession>
<dbReference type="RefSeq" id="WP_137252232.1">
    <property type="nucleotide sequence ID" value="NZ_JBHSPQ010000004.1"/>
</dbReference>
<evidence type="ECO:0000313" key="2">
    <source>
        <dbReference type="EMBL" id="TKK81520.1"/>
    </source>
</evidence>
<evidence type="ECO:0000256" key="1">
    <source>
        <dbReference type="SAM" id="MobiDB-lite"/>
    </source>
</evidence>
<feature type="region of interest" description="Disordered" evidence="1">
    <location>
        <begin position="40"/>
        <end position="101"/>
    </location>
</feature>
<organism evidence="2 3">
    <name type="scientific">Kribbella jiaozuonensis</name>
    <dbReference type="NCBI Taxonomy" id="2575441"/>
    <lineage>
        <taxon>Bacteria</taxon>
        <taxon>Bacillati</taxon>
        <taxon>Actinomycetota</taxon>
        <taxon>Actinomycetes</taxon>
        <taxon>Propionibacteriales</taxon>
        <taxon>Kribbellaceae</taxon>
        <taxon>Kribbella</taxon>
    </lineage>
</organism>
<sequence length="411" mass="42223">MTTPPKRQLNGRLIAVVAATAVAAVAIGGALAYRQGPESASSTLAAPLGGTPSPTPAPTPSTTPSPTPMLTSTPVVVPTQTPKPKLSLRPKSTTPEAPSGPVALEAAKLTQGRDPQLAYRFDRTVLGAGKELKVPSNGSLMEVARLGSSVLATTSGGDLLKVGSSGAVVSRTPHVMTLAGTADQSAVAYATTPPVVVGQQTYGATLYADNGSSVKSLDLPDAQSIYVLAYTKETIYYKASVKGAETTLKLYSWTPGAAKATPVKTVTGDAMAVSQDGRLASALPANNTGDGCSTVVEIATGKKRFKTCDYRVIGFTPDGSVAIATPAYGDSYCSNVITALDSRTGDVKRQWSGCFYEATAEDEQNLLMVAVVAGGGQDPNTKSTVVRCSLDTATCERATGIVAAKQIDFAR</sequence>
<feature type="compositionally biased region" description="Low complexity" evidence="1">
    <location>
        <begin position="68"/>
        <end position="82"/>
    </location>
</feature>
<dbReference type="SUPFAM" id="SSF82171">
    <property type="entry name" value="DPP6 N-terminal domain-like"/>
    <property type="match status" value="1"/>
</dbReference>